<keyword evidence="3" id="KW-0732">Signal</keyword>
<protein>
    <submittedName>
        <fullName evidence="5">Tyrosinase</fullName>
    </submittedName>
</protein>
<evidence type="ECO:0000256" key="3">
    <source>
        <dbReference type="SAM" id="SignalP"/>
    </source>
</evidence>
<evidence type="ECO:0000259" key="4">
    <source>
        <dbReference type="PROSITE" id="PS00498"/>
    </source>
</evidence>
<gene>
    <name evidence="5" type="ORF">K431DRAFT_285262</name>
</gene>
<dbReference type="Pfam" id="PF00264">
    <property type="entry name" value="Tyrosinase"/>
    <property type="match status" value="1"/>
</dbReference>
<dbReference type="InterPro" id="IPR002227">
    <property type="entry name" value="Tyrosinase_Cu-bd"/>
</dbReference>
<dbReference type="PRINTS" id="PR00092">
    <property type="entry name" value="TYROSINASE"/>
</dbReference>
<evidence type="ECO:0000256" key="2">
    <source>
        <dbReference type="ARBA" id="ARBA00023002"/>
    </source>
</evidence>
<keyword evidence="1" id="KW-0479">Metal-binding</keyword>
<dbReference type="SUPFAM" id="SSF48056">
    <property type="entry name" value="Di-copper centre-containing domain"/>
    <property type="match status" value="1"/>
</dbReference>
<dbReference type="AlphaFoldDB" id="A0A9P4UM98"/>
<dbReference type="Proteomes" id="UP000799441">
    <property type="component" value="Unassembled WGS sequence"/>
</dbReference>
<evidence type="ECO:0000313" key="6">
    <source>
        <dbReference type="Proteomes" id="UP000799441"/>
    </source>
</evidence>
<dbReference type="InterPro" id="IPR008922">
    <property type="entry name" value="Di-copper_centre_dom_sf"/>
</dbReference>
<proteinExistence type="predicted"/>
<dbReference type="GO" id="GO:0046872">
    <property type="term" value="F:metal ion binding"/>
    <property type="evidence" value="ECO:0007669"/>
    <property type="project" value="UniProtKB-KW"/>
</dbReference>
<dbReference type="PROSITE" id="PS00498">
    <property type="entry name" value="TYROSINASE_2"/>
    <property type="match status" value="1"/>
</dbReference>
<accession>A0A9P4UM98</accession>
<dbReference type="PANTHER" id="PTHR11474:SF125">
    <property type="entry name" value="N-ACETYL-6-HYDROXYTRYPTOPHAN OXIDASE IVOB-RELATED"/>
    <property type="match status" value="1"/>
</dbReference>
<dbReference type="Gene3D" id="1.10.1280.10">
    <property type="entry name" value="Di-copper center containing domain from catechol oxidase"/>
    <property type="match status" value="1"/>
</dbReference>
<dbReference type="GO" id="GO:0016491">
    <property type="term" value="F:oxidoreductase activity"/>
    <property type="evidence" value="ECO:0007669"/>
    <property type="project" value="UniProtKB-KW"/>
</dbReference>
<feature type="domain" description="Tyrosinase copper-binding" evidence="4">
    <location>
        <begin position="314"/>
        <end position="325"/>
    </location>
</feature>
<feature type="chain" id="PRO_5040330167" evidence="3">
    <location>
        <begin position="17"/>
        <end position="391"/>
    </location>
</feature>
<dbReference type="InterPro" id="IPR050316">
    <property type="entry name" value="Tyrosinase/Hemocyanin"/>
</dbReference>
<sequence length="391" mass="43528">MRFILGALSAAAAASAQRVPVISDYSQSDIADGKAFKNVSDTSIENMFFNLQSRNGASCTFENAEVRPEWNKLSTADRQGFTAAVECLQQTPPQVMTEAEAPNYPGVKSRYDEFIATHINYTLNIHMTADFFGWHRYFVWALHDDLKTHCGYSGPMPYWNWADTADNPSEAAIFNGDENSLGSNGKYIPGRGDTYLGLQDIDFPPGSGGGCVTSGPFVNYTVNMGPIDSPYNDNVENHMDYNPRCLSRDLNSWFSQRYNSYVNLTEVVLEQTRIEDLQDLFQGYGSDTNRLGCHGGGHWLVGAVMSDFHSSPADPLFYLHHAMVDKAWTIWQNLDISGRQNAIKGTSTTANSPPSADMTLNDQLPFGFVRPSIRFGDVMDTFSGPFCYRYD</sequence>
<dbReference type="PANTHER" id="PTHR11474">
    <property type="entry name" value="TYROSINASE FAMILY MEMBER"/>
    <property type="match status" value="1"/>
</dbReference>
<keyword evidence="2" id="KW-0560">Oxidoreductase</keyword>
<dbReference type="EMBL" id="MU003794">
    <property type="protein sequence ID" value="KAF2721002.1"/>
    <property type="molecule type" value="Genomic_DNA"/>
</dbReference>
<organism evidence="5 6">
    <name type="scientific">Polychaeton citri CBS 116435</name>
    <dbReference type="NCBI Taxonomy" id="1314669"/>
    <lineage>
        <taxon>Eukaryota</taxon>
        <taxon>Fungi</taxon>
        <taxon>Dikarya</taxon>
        <taxon>Ascomycota</taxon>
        <taxon>Pezizomycotina</taxon>
        <taxon>Dothideomycetes</taxon>
        <taxon>Dothideomycetidae</taxon>
        <taxon>Capnodiales</taxon>
        <taxon>Capnodiaceae</taxon>
        <taxon>Polychaeton</taxon>
    </lineage>
</organism>
<evidence type="ECO:0000256" key="1">
    <source>
        <dbReference type="ARBA" id="ARBA00022723"/>
    </source>
</evidence>
<comment type="caution">
    <text evidence="5">The sequence shown here is derived from an EMBL/GenBank/DDBJ whole genome shotgun (WGS) entry which is preliminary data.</text>
</comment>
<dbReference type="OrthoDB" id="6132182at2759"/>
<reference evidence="5" key="1">
    <citation type="journal article" date="2020" name="Stud. Mycol.">
        <title>101 Dothideomycetes genomes: a test case for predicting lifestyles and emergence of pathogens.</title>
        <authorList>
            <person name="Haridas S."/>
            <person name="Albert R."/>
            <person name="Binder M."/>
            <person name="Bloem J."/>
            <person name="Labutti K."/>
            <person name="Salamov A."/>
            <person name="Andreopoulos B."/>
            <person name="Baker S."/>
            <person name="Barry K."/>
            <person name="Bills G."/>
            <person name="Bluhm B."/>
            <person name="Cannon C."/>
            <person name="Castanera R."/>
            <person name="Culley D."/>
            <person name="Daum C."/>
            <person name="Ezra D."/>
            <person name="Gonzalez J."/>
            <person name="Henrissat B."/>
            <person name="Kuo A."/>
            <person name="Liang C."/>
            <person name="Lipzen A."/>
            <person name="Lutzoni F."/>
            <person name="Magnuson J."/>
            <person name="Mondo S."/>
            <person name="Nolan M."/>
            <person name="Ohm R."/>
            <person name="Pangilinan J."/>
            <person name="Park H.-J."/>
            <person name="Ramirez L."/>
            <person name="Alfaro M."/>
            <person name="Sun H."/>
            <person name="Tritt A."/>
            <person name="Yoshinaga Y."/>
            <person name="Zwiers L.-H."/>
            <person name="Turgeon B."/>
            <person name="Goodwin S."/>
            <person name="Spatafora J."/>
            <person name="Crous P."/>
            <person name="Grigoriev I."/>
        </authorList>
    </citation>
    <scope>NUCLEOTIDE SEQUENCE</scope>
    <source>
        <strain evidence="5">CBS 116435</strain>
    </source>
</reference>
<keyword evidence="6" id="KW-1185">Reference proteome</keyword>
<evidence type="ECO:0000313" key="5">
    <source>
        <dbReference type="EMBL" id="KAF2721002.1"/>
    </source>
</evidence>
<name>A0A9P4UM98_9PEZI</name>
<feature type="signal peptide" evidence="3">
    <location>
        <begin position="1"/>
        <end position="16"/>
    </location>
</feature>